<evidence type="ECO:0000313" key="4">
    <source>
        <dbReference type="Proteomes" id="UP000316508"/>
    </source>
</evidence>
<sequence length="466" mass="50941">MKTARLMGASVLVAVMALAAGACGSPGSPSGSSNNEASQVHNDAKANDTAKCRNTVKKPNAEKVTVWAWYPAFGKLVDHFNETHDDLQVCWTSADQSAKAYSRFNTTIKAKSGAPDVIQLEYAVMPQFASGVEKHLVDLSKFGVDKIRSNYTAGAWKDVQLGGSKGVYGVPVDVGPVVMYYRKDIFDKYQVKPPTTWDEYEQAGRELKQKGYAGHIGNWQPNGTLFNYAYYDQNGAKVFKYSANDPENVGININSDKVKKVVSFWQKLAKDDIVATDDTDTAEWNKKNVDGSYATIIHASWLVGYLNGVSGVQEGSQWQIAKAPVWDQSDPDVNCGGSGMAVTDQAKHTEAAAKVAMELFGDDAAQDIAVNDSGLYPTWTKKLSSAAFLDRQEPFFGNQKINKIIAPVAQGYKGYQFLPFQTYANDEQTKTLSAILRDGKNASTSLDSLQQTLSDYAKQQGFKVSQ</sequence>
<dbReference type="PANTHER" id="PTHR43649:SF14">
    <property type="entry name" value="BLR3389 PROTEIN"/>
    <property type="match status" value="1"/>
</dbReference>
<dbReference type="InterPro" id="IPR050490">
    <property type="entry name" value="Bact_solute-bd_prot1"/>
</dbReference>
<evidence type="ECO:0000256" key="1">
    <source>
        <dbReference type="SAM" id="MobiDB-lite"/>
    </source>
</evidence>
<reference evidence="3 4" key="1">
    <citation type="submission" date="2019-07" db="EMBL/GenBank/DDBJ databases">
        <title>Bifidobacterium asteroides genomes.</title>
        <authorList>
            <person name="Zheng H."/>
        </authorList>
    </citation>
    <scope>NUCLEOTIDE SEQUENCE [LARGE SCALE GENOMIC DNA]</scope>
    <source>
        <strain evidence="3 4">W8102</strain>
    </source>
</reference>
<name>A0A556R4U3_9BIFI</name>
<dbReference type="RefSeq" id="WP_144084787.1">
    <property type="nucleotide sequence ID" value="NZ_JACFRS010000001.1"/>
</dbReference>
<dbReference type="Proteomes" id="UP000316508">
    <property type="component" value="Unassembled WGS sequence"/>
</dbReference>
<accession>A0A556R4U3</accession>
<evidence type="ECO:0000313" key="3">
    <source>
        <dbReference type="EMBL" id="TSJ83909.1"/>
    </source>
</evidence>
<feature type="region of interest" description="Disordered" evidence="1">
    <location>
        <begin position="25"/>
        <end position="55"/>
    </location>
</feature>
<dbReference type="EMBL" id="VMHK01000001">
    <property type="protein sequence ID" value="TSJ83909.1"/>
    <property type="molecule type" value="Genomic_DNA"/>
</dbReference>
<evidence type="ECO:0000256" key="2">
    <source>
        <dbReference type="SAM" id="SignalP"/>
    </source>
</evidence>
<dbReference type="PANTHER" id="PTHR43649">
    <property type="entry name" value="ARABINOSE-BINDING PROTEIN-RELATED"/>
    <property type="match status" value="1"/>
</dbReference>
<dbReference type="SUPFAM" id="SSF53850">
    <property type="entry name" value="Periplasmic binding protein-like II"/>
    <property type="match status" value="1"/>
</dbReference>
<dbReference type="PROSITE" id="PS51257">
    <property type="entry name" value="PROKAR_LIPOPROTEIN"/>
    <property type="match status" value="1"/>
</dbReference>
<feature type="chain" id="PRO_5021956262" evidence="2">
    <location>
        <begin position="20"/>
        <end position="466"/>
    </location>
</feature>
<feature type="compositionally biased region" description="Basic and acidic residues" evidence="1">
    <location>
        <begin position="42"/>
        <end position="51"/>
    </location>
</feature>
<gene>
    <name evidence="3" type="ORF">FPK30_00030</name>
</gene>
<dbReference type="AlphaFoldDB" id="A0A556R4U3"/>
<keyword evidence="2" id="KW-0732">Signal</keyword>
<feature type="signal peptide" evidence="2">
    <location>
        <begin position="1"/>
        <end position="19"/>
    </location>
</feature>
<dbReference type="Gene3D" id="3.40.190.10">
    <property type="entry name" value="Periplasmic binding protein-like II"/>
    <property type="match status" value="1"/>
</dbReference>
<organism evidence="3 4">
    <name type="scientific">Bifidobacterium apousia</name>
    <dbReference type="NCBI Taxonomy" id="2750996"/>
    <lineage>
        <taxon>Bacteria</taxon>
        <taxon>Bacillati</taxon>
        <taxon>Actinomycetota</taxon>
        <taxon>Actinomycetes</taxon>
        <taxon>Bifidobacteriales</taxon>
        <taxon>Bifidobacteriaceae</taxon>
        <taxon>Bifidobacterium</taxon>
    </lineage>
</organism>
<protein>
    <submittedName>
        <fullName evidence="3">Extracellular solute-binding protein</fullName>
    </submittedName>
</protein>
<proteinExistence type="predicted"/>
<keyword evidence="4" id="KW-1185">Reference proteome</keyword>
<comment type="caution">
    <text evidence="3">The sequence shown here is derived from an EMBL/GenBank/DDBJ whole genome shotgun (WGS) entry which is preliminary data.</text>
</comment>
<feature type="compositionally biased region" description="Low complexity" evidence="1">
    <location>
        <begin position="25"/>
        <end position="38"/>
    </location>
</feature>